<accession>A0A1W6MLY2</accession>
<feature type="transmembrane region" description="Helical" evidence="1">
    <location>
        <begin position="96"/>
        <end position="115"/>
    </location>
</feature>
<dbReference type="STRING" id="331648.BST97_11830"/>
<gene>
    <name evidence="2" type="ORF">BST97_11830</name>
</gene>
<dbReference type="AlphaFoldDB" id="A0A1W6MLY2"/>
<dbReference type="Proteomes" id="UP000193431">
    <property type="component" value="Chromosome"/>
</dbReference>
<keyword evidence="1" id="KW-0472">Membrane</keyword>
<reference evidence="2 3" key="1">
    <citation type="submission" date="2016-11" db="EMBL/GenBank/DDBJ databases">
        <title>Trade-off between light-utilization and light-protection in marine flavobacteria.</title>
        <authorList>
            <person name="Kumagai Y."/>
        </authorList>
    </citation>
    <scope>NUCLEOTIDE SEQUENCE [LARGE SCALE GENOMIC DNA]</scope>
    <source>
        <strain evidence="2 3">JCM 13191</strain>
    </source>
</reference>
<feature type="transmembrane region" description="Helical" evidence="1">
    <location>
        <begin position="14"/>
        <end position="33"/>
    </location>
</feature>
<dbReference type="RefSeq" id="WP_085767425.1">
    <property type="nucleotide sequence ID" value="NZ_CP019344.1"/>
</dbReference>
<keyword evidence="3" id="KW-1185">Reference proteome</keyword>
<dbReference type="EMBL" id="CP019344">
    <property type="protein sequence ID" value="ARN78621.1"/>
    <property type="molecule type" value="Genomic_DNA"/>
</dbReference>
<evidence type="ECO:0000256" key="1">
    <source>
        <dbReference type="SAM" id="Phobius"/>
    </source>
</evidence>
<keyword evidence="1" id="KW-0812">Transmembrane</keyword>
<evidence type="ECO:0008006" key="4">
    <source>
        <dbReference type="Google" id="ProtNLM"/>
    </source>
</evidence>
<evidence type="ECO:0000313" key="2">
    <source>
        <dbReference type="EMBL" id="ARN78621.1"/>
    </source>
</evidence>
<feature type="transmembrane region" description="Helical" evidence="1">
    <location>
        <begin position="65"/>
        <end position="84"/>
    </location>
</feature>
<evidence type="ECO:0000313" key="3">
    <source>
        <dbReference type="Proteomes" id="UP000193431"/>
    </source>
</evidence>
<sequence>MLQTAIRATNGGDWMLLILAVAFFVICVSEYSSSRGILNTWYRYSIKVDTLLKEVKELPKVTLSLYGRLTVYLLAAALVIFSYFKRNDLNYEDDLKGFLLVFVAFIIFHLVKHYLSKLISNLLKIEDLYNALSYLKSYHFGLLGYFIWLTFLVFVVSGGEFSQDIFFGIVLVAWVLNAMTIIFRSLTLFGIKPYHYIVYLCTLEILPYLVFIKILIG</sequence>
<feature type="transmembrane region" description="Helical" evidence="1">
    <location>
        <begin position="140"/>
        <end position="159"/>
    </location>
</feature>
<dbReference type="InterPro" id="IPR025367">
    <property type="entry name" value="DUF4271"/>
</dbReference>
<dbReference type="OrthoDB" id="1438590at2"/>
<keyword evidence="1" id="KW-1133">Transmembrane helix</keyword>
<name>A0A1W6MLY2_9FLAO</name>
<proteinExistence type="predicted"/>
<protein>
    <recommendedName>
        <fullName evidence="4">DUF4271 domain-containing protein</fullName>
    </recommendedName>
</protein>
<dbReference type="Pfam" id="PF14093">
    <property type="entry name" value="DUF4271"/>
    <property type="match status" value="1"/>
</dbReference>
<feature type="transmembrane region" description="Helical" evidence="1">
    <location>
        <begin position="165"/>
        <end position="184"/>
    </location>
</feature>
<organism evidence="2 3">
    <name type="scientific">Nonlabens spongiae</name>
    <dbReference type="NCBI Taxonomy" id="331648"/>
    <lineage>
        <taxon>Bacteria</taxon>
        <taxon>Pseudomonadati</taxon>
        <taxon>Bacteroidota</taxon>
        <taxon>Flavobacteriia</taxon>
        <taxon>Flavobacteriales</taxon>
        <taxon>Flavobacteriaceae</taxon>
        <taxon>Nonlabens</taxon>
    </lineage>
</organism>
<feature type="transmembrane region" description="Helical" evidence="1">
    <location>
        <begin position="196"/>
        <end position="216"/>
    </location>
</feature>